<proteinExistence type="predicted"/>
<dbReference type="EMBL" id="RXNR01000043">
    <property type="protein sequence ID" value="RTQ91070.1"/>
    <property type="molecule type" value="Genomic_DNA"/>
</dbReference>
<dbReference type="InterPro" id="IPR001765">
    <property type="entry name" value="Carbonic_anhydrase"/>
</dbReference>
<dbReference type="OrthoDB" id="9792260at2"/>
<evidence type="ECO:0000313" key="1">
    <source>
        <dbReference type="EMBL" id="RTQ91070.1"/>
    </source>
</evidence>
<dbReference type="GO" id="GO:0004089">
    <property type="term" value="F:carbonate dehydratase activity"/>
    <property type="evidence" value="ECO:0007669"/>
    <property type="project" value="InterPro"/>
</dbReference>
<dbReference type="PANTHER" id="PTHR43175:SF1">
    <property type="entry name" value="CARBONIC ANHYDRASE-LIKE PROTEIN YBCF-RELATED"/>
    <property type="match status" value="1"/>
</dbReference>
<protein>
    <recommendedName>
        <fullName evidence="3">Carbonic anhydrase</fullName>
    </recommendedName>
</protein>
<evidence type="ECO:0000313" key="2">
    <source>
        <dbReference type="Proteomes" id="UP000276349"/>
    </source>
</evidence>
<dbReference type="Proteomes" id="UP000276349">
    <property type="component" value="Unassembled WGS sequence"/>
</dbReference>
<name>A0A3S0HJU6_9BACI</name>
<accession>A0A3S0HJU6</accession>
<dbReference type="PANTHER" id="PTHR43175">
    <property type="entry name" value="CARBONIC ANHYDRASE"/>
    <property type="match status" value="1"/>
</dbReference>
<organism evidence="1 2">
    <name type="scientific">Lysinibacillus telephonicus</name>
    <dbReference type="NCBI Taxonomy" id="1714840"/>
    <lineage>
        <taxon>Bacteria</taxon>
        <taxon>Bacillati</taxon>
        <taxon>Bacillota</taxon>
        <taxon>Bacilli</taxon>
        <taxon>Bacillales</taxon>
        <taxon>Bacillaceae</taxon>
        <taxon>Lysinibacillus</taxon>
    </lineage>
</organism>
<dbReference type="AlphaFoldDB" id="A0A3S0HJU6"/>
<dbReference type="GO" id="GO:0008270">
    <property type="term" value="F:zinc ion binding"/>
    <property type="evidence" value="ECO:0007669"/>
    <property type="project" value="InterPro"/>
</dbReference>
<evidence type="ECO:0008006" key="3">
    <source>
        <dbReference type="Google" id="ProtNLM"/>
    </source>
</evidence>
<sequence length="155" mass="17773">MNKAENIKALYITCADIEIDNLIKQKENSIVLQYDSPVMSPFDDIMRDIIIALYQHNIQEIVVITPKEDQQKSSLTTLSKVIQEKESLEKIQILNYLFENCKPEFSGNNLSEWLDGNVLSVGSQNTVSVIRQHPLIPSDVKITELIIDRESETYF</sequence>
<keyword evidence="2" id="KW-1185">Reference proteome</keyword>
<gene>
    <name evidence="1" type="ORF">EKG35_14010</name>
</gene>
<comment type="caution">
    <text evidence="1">The sequence shown here is derived from an EMBL/GenBank/DDBJ whole genome shotgun (WGS) entry which is preliminary data.</text>
</comment>
<reference evidence="1 2" key="1">
    <citation type="submission" date="2018-12" db="EMBL/GenBank/DDBJ databases">
        <authorList>
            <person name="Yu L."/>
        </authorList>
    </citation>
    <scope>NUCLEOTIDE SEQUENCE [LARGE SCALE GENOMIC DNA]</scope>
    <source>
        <strain evidence="1 2">S5H2222</strain>
    </source>
</reference>
<dbReference type="RefSeq" id="WP_126295184.1">
    <property type="nucleotide sequence ID" value="NZ_CP155468.1"/>
</dbReference>